<proteinExistence type="predicted"/>
<reference evidence="1 2" key="1">
    <citation type="submission" date="2016-11" db="EMBL/GenBank/DDBJ databases">
        <authorList>
            <person name="Jaros S."/>
            <person name="Januszkiewicz K."/>
            <person name="Wedrychowicz H."/>
        </authorList>
    </citation>
    <scope>NUCLEOTIDE SEQUENCE [LARGE SCALE GENOMIC DNA]</scope>
    <source>
        <strain evidence="1 2">CGMCC 4.2025</strain>
    </source>
</reference>
<protein>
    <submittedName>
        <fullName evidence="1">Uncharacterized protein</fullName>
    </submittedName>
</protein>
<evidence type="ECO:0000313" key="1">
    <source>
        <dbReference type="EMBL" id="SHM37461.1"/>
    </source>
</evidence>
<dbReference type="AlphaFoldDB" id="A0A1M7I9K8"/>
<evidence type="ECO:0000313" key="2">
    <source>
        <dbReference type="Proteomes" id="UP000184111"/>
    </source>
</evidence>
<dbReference type="EMBL" id="FRBI01000010">
    <property type="protein sequence ID" value="SHM37461.1"/>
    <property type="molecule type" value="Genomic_DNA"/>
</dbReference>
<name>A0A1M7I9K8_9ACTN</name>
<accession>A0A1M7I9K8</accession>
<keyword evidence="2" id="KW-1185">Reference proteome</keyword>
<gene>
    <name evidence="1" type="ORF">SAMN05216499_110191</name>
</gene>
<sequence length="36" mass="3255">MGLCTHLAGDLVSLAVATPGFAGSAGGRAGALAALG</sequence>
<organism evidence="1 2">
    <name type="scientific">Actinacidiphila paucisporea</name>
    <dbReference type="NCBI Taxonomy" id="310782"/>
    <lineage>
        <taxon>Bacteria</taxon>
        <taxon>Bacillati</taxon>
        <taxon>Actinomycetota</taxon>
        <taxon>Actinomycetes</taxon>
        <taxon>Kitasatosporales</taxon>
        <taxon>Streptomycetaceae</taxon>
        <taxon>Actinacidiphila</taxon>
    </lineage>
</organism>
<dbReference type="Proteomes" id="UP000184111">
    <property type="component" value="Unassembled WGS sequence"/>
</dbReference>
<dbReference type="STRING" id="310782.SAMN05216499_110191"/>